<dbReference type="GO" id="GO:0046654">
    <property type="term" value="P:tetrahydrofolate biosynthetic process"/>
    <property type="evidence" value="ECO:0007669"/>
    <property type="project" value="UniProtKB-UniRule"/>
</dbReference>
<protein>
    <recommendedName>
        <fullName evidence="6">7,8-dihydroneopterin aldolase</fullName>
        <ecNumber evidence="6">4.1.2.25</ecNumber>
    </recommendedName>
</protein>
<proteinExistence type="inferred from homology"/>
<dbReference type="RefSeq" id="WP_254167600.1">
    <property type="nucleotide sequence ID" value="NZ_JANAFB010000032.1"/>
</dbReference>
<evidence type="ECO:0000256" key="5">
    <source>
        <dbReference type="ARBA" id="ARBA00023239"/>
    </source>
</evidence>
<gene>
    <name evidence="8" type="primary">folB</name>
    <name evidence="8" type="ORF">NBM05_11675</name>
</gene>
<dbReference type="EMBL" id="JANAFB010000032">
    <property type="protein sequence ID" value="MCP3426642.1"/>
    <property type="molecule type" value="Genomic_DNA"/>
</dbReference>
<evidence type="ECO:0000256" key="6">
    <source>
        <dbReference type="RuleBase" id="RU362079"/>
    </source>
</evidence>
<accession>A0A9X2HFA8</accession>
<dbReference type="Gene3D" id="3.30.1130.10">
    <property type="match status" value="1"/>
</dbReference>
<evidence type="ECO:0000313" key="9">
    <source>
        <dbReference type="Proteomes" id="UP001139502"/>
    </source>
</evidence>
<dbReference type="Pfam" id="PF02152">
    <property type="entry name" value="FolB"/>
    <property type="match status" value="1"/>
</dbReference>
<name>A0A9X2HFA8_9MICC</name>
<comment type="catalytic activity">
    <reaction evidence="1 6">
        <text>7,8-dihydroneopterin = 6-hydroxymethyl-7,8-dihydropterin + glycolaldehyde</text>
        <dbReference type="Rhea" id="RHEA:10540"/>
        <dbReference type="ChEBI" id="CHEBI:17001"/>
        <dbReference type="ChEBI" id="CHEBI:17071"/>
        <dbReference type="ChEBI" id="CHEBI:44841"/>
        <dbReference type="EC" id="4.1.2.25"/>
    </reaction>
</comment>
<dbReference type="FunFam" id="3.30.1130.10:FF:000003">
    <property type="entry name" value="7,8-dihydroneopterin aldolase"/>
    <property type="match status" value="1"/>
</dbReference>
<keyword evidence="5 6" id="KW-0456">Lyase</keyword>
<comment type="caution">
    <text evidence="8">The sequence shown here is derived from an EMBL/GenBank/DDBJ whole genome shotgun (WGS) entry which is preliminary data.</text>
</comment>
<dbReference type="InterPro" id="IPR006157">
    <property type="entry name" value="FolB_dom"/>
</dbReference>
<sequence>MSEKSPSAAGADHGRTVGAGLDRITVTGIGAVGYHGVFDQEKRVGQPFFVDLSLFADLTAAGRSDDLRDTINYGEIAESVKDVIVGESFNLVEALAERIAGDVLRDYPARAVEVTVHKPKAPIEVTFADVSVTIYRERPCQ</sequence>
<dbReference type="SUPFAM" id="SSF55620">
    <property type="entry name" value="Tetrahydrobiopterin biosynthesis enzymes-like"/>
    <property type="match status" value="1"/>
</dbReference>
<feature type="domain" description="Dihydroneopterin aldolase/epimerase" evidence="7">
    <location>
        <begin position="24"/>
        <end position="136"/>
    </location>
</feature>
<dbReference type="Proteomes" id="UP001139502">
    <property type="component" value="Unassembled WGS sequence"/>
</dbReference>
<comment type="similarity">
    <text evidence="3 6">Belongs to the DHNA family.</text>
</comment>
<evidence type="ECO:0000313" key="8">
    <source>
        <dbReference type="EMBL" id="MCP3426642.1"/>
    </source>
</evidence>
<dbReference type="GO" id="GO:0005737">
    <property type="term" value="C:cytoplasm"/>
    <property type="evidence" value="ECO:0007669"/>
    <property type="project" value="TreeGrafter"/>
</dbReference>
<dbReference type="GO" id="GO:0004150">
    <property type="term" value="F:dihydroneopterin aldolase activity"/>
    <property type="evidence" value="ECO:0007669"/>
    <property type="project" value="UniProtKB-UniRule"/>
</dbReference>
<dbReference type="NCBIfam" id="TIGR00525">
    <property type="entry name" value="folB"/>
    <property type="match status" value="1"/>
</dbReference>
<comment type="pathway">
    <text evidence="2 6">Cofactor biosynthesis; tetrahydrofolate biosynthesis; 2-amino-4-hydroxy-6-hydroxymethyl-7,8-dihydropteridine diphosphate from 7,8-dihydroneopterin triphosphate: step 3/4.</text>
</comment>
<dbReference type="InterPro" id="IPR043133">
    <property type="entry name" value="GTP-CH-I_C/QueF"/>
</dbReference>
<dbReference type="PANTHER" id="PTHR42844:SF1">
    <property type="entry name" value="DIHYDRONEOPTERIN ALDOLASE 1-RELATED"/>
    <property type="match status" value="1"/>
</dbReference>
<dbReference type="CDD" id="cd00534">
    <property type="entry name" value="DHNA_DHNTPE"/>
    <property type="match status" value="1"/>
</dbReference>
<dbReference type="NCBIfam" id="TIGR00526">
    <property type="entry name" value="folB_dom"/>
    <property type="match status" value="1"/>
</dbReference>
<evidence type="ECO:0000256" key="2">
    <source>
        <dbReference type="ARBA" id="ARBA00005013"/>
    </source>
</evidence>
<dbReference type="SMART" id="SM00905">
    <property type="entry name" value="FolB"/>
    <property type="match status" value="1"/>
</dbReference>
<keyword evidence="9" id="KW-1185">Reference proteome</keyword>
<dbReference type="GO" id="GO:0046656">
    <property type="term" value="P:folic acid biosynthetic process"/>
    <property type="evidence" value="ECO:0007669"/>
    <property type="project" value="UniProtKB-UniRule"/>
</dbReference>
<dbReference type="InterPro" id="IPR006156">
    <property type="entry name" value="Dihydroneopterin_aldolase"/>
</dbReference>
<evidence type="ECO:0000259" key="7">
    <source>
        <dbReference type="SMART" id="SM00905"/>
    </source>
</evidence>
<evidence type="ECO:0000256" key="1">
    <source>
        <dbReference type="ARBA" id="ARBA00001353"/>
    </source>
</evidence>
<dbReference type="PANTHER" id="PTHR42844">
    <property type="entry name" value="DIHYDRONEOPTERIN ALDOLASE 1-RELATED"/>
    <property type="match status" value="1"/>
</dbReference>
<comment type="function">
    <text evidence="6">Catalyzes the conversion of 7,8-dihydroneopterin to 6-hydroxymethyl-7,8-dihydropterin.</text>
</comment>
<dbReference type="EC" id="4.1.2.25" evidence="6"/>
<evidence type="ECO:0000256" key="3">
    <source>
        <dbReference type="ARBA" id="ARBA00005708"/>
    </source>
</evidence>
<reference evidence="8" key="1">
    <citation type="submission" date="2022-06" db="EMBL/GenBank/DDBJ databases">
        <title>Rothia sp. isolated from sandalwood seedling.</title>
        <authorList>
            <person name="Tuikhar N."/>
            <person name="Kirdat K."/>
            <person name="Thorat V."/>
            <person name="Swetha P."/>
            <person name="Padma S."/>
            <person name="Sundararaj R."/>
            <person name="Yadav A."/>
        </authorList>
    </citation>
    <scope>NUCLEOTIDE SEQUENCE</scope>
    <source>
        <strain evidence="8">AR01</strain>
    </source>
</reference>
<dbReference type="AlphaFoldDB" id="A0A9X2HFA8"/>
<organism evidence="8 9">
    <name type="scientific">Rothia santali</name>
    <dbReference type="NCBI Taxonomy" id="2949643"/>
    <lineage>
        <taxon>Bacteria</taxon>
        <taxon>Bacillati</taxon>
        <taxon>Actinomycetota</taxon>
        <taxon>Actinomycetes</taxon>
        <taxon>Micrococcales</taxon>
        <taxon>Micrococcaceae</taxon>
        <taxon>Rothia</taxon>
    </lineage>
</organism>
<evidence type="ECO:0000256" key="4">
    <source>
        <dbReference type="ARBA" id="ARBA00022909"/>
    </source>
</evidence>
<keyword evidence="4 6" id="KW-0289">Folate biosynthesis</keyword>